<dbReference type="EMBL" id="CM046400">
    <property type="protein sequence ID" value="KAI8525456.1"/>
    <property type="molecule type" value="Genomic_DNA"/>
</dbReference>
<accession>A0ACC0LB28</accession>
<proteinExistence type="predicted"/>
<comment type="caution">
    <text evidence="1">The sequence shown here is derived from an EMBL/GenBank/DDBJ whole genome shotgun (WGS) entry which is preliminary data.</text>
</comment>
<name>A0ACC0LB28_RHOML</name>
<protein>
    <submittedName>
        <fullName evidence="1">Uncharacterized protein</fullName>
    </submittedName>
</protein>
<organism evidence="1 2">
    <name type="scientific">Rhododendron molle</name>
    <name type="common">Chinese azalea</name>
    <name type="synonym">Azalea mollis</name>
    <dbReference type="NCBI Taxonomy" id="49168"/>
    <lineage>
        <taxon>Eukaryota</taxon>
        <taxon>Viridiplantae</taxon>
        <taxon>Streptophyta</taxon>
        <taxon>Embryophyta</taxon>
        <taxon>Tracheophyta</taxon>
        <taxon>Spermatophyta</taxon>
        <taxon>Magnoliopsida</taxon>
        <taxon>eudicotyledons</taxon>
        <taxon>Gunneridae</taxon>
        <taxon>Pentapetalae</taxon>
        <taxon>asterids</taxon>
        <taxon>Ericales</taxon>
        <taxon>Ericaceae</taxon>
        <taxon>Ericoideae</taxon>
        <taxon>Rhodoreae</taxon>
        <taxon>Rhododendron</taxon>
    </lineage>
</organism>
<keyword evidence="2" id="KW-1185">Reference proteome</keyword>
<gene>
    <name evidence="1" type="ORF">RHMOL_Rhmol13G0231600</name>
</gene>
<evidence type="ECO:0000313" key="2">
    <source>
        <dbReference type="Proteomes" id="UP001062846"/>
    </source>
</evidence>
<evidence type="ECO:0000313" key="1">
    <source>
        <dbReference type="EMBL" id="KAI8525456.1"/>
    </source>
</evidence>
<sequence>MVFGRRGFSSAATPTATTSCIFVVKEGCNTSVYNITRMNSQADSCSSRNQPLPVAEGRKKRLKRSRNATPSSPWTQESINLAEDDVSLDTYAPLERPIGSKAEKGRLKKVKSHGCASSQIRELLNEMLEERKRVFKMQVKNV</sequence>
<dbReference type="Proteomes" id="UP001062846">
    <property type="component" value="Chromosome 13"/>
</dbReference>
<reference evidence="1" key="1">
    <citation type="submission" date="2022-02" db="EMBL/GenBank/DDBJ databases">
        <title>Plant Genome Project.</title>
        <authorList>
            <person name="Zhang R.-G."/>
        </authorList>
    </citation>
    <scope>NUCLEOTIDE SEQUENCE</scope>
    <source>
        <strain evidence="1">AT1</strain>
    </source>
</reference>